<keyword evidence="2" id="KW-0067">ATP-binding</keyword>
<sequence length="154" mass="17610">MAMESCRIGSFHDEENALFYLTHPGVYRKRLITTSLTASENMIVQYTHQSKVPSEMNLFVNMMKKCLEEKDISPFAAAAWIHMAFGRIHPFTDGNGRVARLLASLPLIQAGYPPINVRVHKREEYLEALFKASYCGSTKRSNDLKVHVSRRKLH</sequence>
<dbReference type="EMBL" id="KN818269">
    <property type="protein sequence ID" value="KIL62556.1"/>
    <property type="molecule type" value="Genomic_DNA"/>
</dbReference>
<dbReference type="InterPro" id="IPR036597">
    <property type="entry name" value="Fido-like_dom_sf"/>
</dbReference>
<dbReference type="InterPro" id="IPR003812">
    <property type="entry name" value="Fido"/>
</dbReference>
<protein>
    <recommendedName>
        <fullName evidence="3">Fido domain-containing protein</fullName>
    </recommendedName>
</protein>
<evidence type="ECO:0000256" key="1">
    <source>
        <dbReference type="PIRSR" id="PIRSR640198-1"/>
    </source>
</evidence>
<feature type="binding site" evidence="2">
    <location>
        <begin position="93"/>
        <end position="100"/>
    </location>
    <ligand>
        <name>ATP</name>
        <dbReference type="ChEBI" id="CHEBI:30616"/>
    </ligand>
</feature>
<dbReference type="Pfam" id="PF02661">
    <property type="entry name" value="Fic"/>
    <property type="match status" value="1"/>
</dbReference>
<evidence type="ECO:0000256" key="2">
    <source>
        <dbReference type="PIRSR" id="PIRSR640198-2"/>
    </source>
</evidence>
<evidence type="ECO:0000313" key="4">
    <source>
        <dbReference type="EMBL" id="KIL62556.1"/>
    </source>
</evidence>
<dbReference type="PANTHER" id="PTHR13504:SF38">
    <property type="entry name" value="FIDO DOMAIN-CONTAINING PROTEIN"/>
    <property type="match status" value="1"/>
</dbReference>
<dbReference type="SUPFAM" id="SSF140931">
    <property type="entry name" value="Fic-like"/>
    <property type="match status" value="1"/>
</dbReference>
<dbReference type="PANTHER" id="PTHR13504">
    <property type="entry name" value="FIDO DOMAIN-CONTAINING PROTEIN DDB_G0283145"/>
    <property type="match status" value="1"/>
</dbReference>
<dbReference type="GO" id="GO:0005524">
    <property type="term" value="F:ATP binding"/>
    <property type="evidence" value="ECO:0007669"/>
    <property type="project" value="UniProtKB-KW"/>
</dbReference>
<evidence type="ECO:0000313" key="5">
    <source>
        <dbReference type="Proteomes" id="UP000054549"/>
    </source>
</evidence>
<feature type="active site" evidence="1">
    <location>
        <position position="89"/>
    </location>
</feature>
<gene>
    <name evidence="4" type="ORF">M378DRAFT_755608</name>
</gene>
<keyword evidence="5" id="KW-1185">Reference proteome</keyword>
<accession>A0A0C2X0B0</accession>
<dbReference type="OrthoDB" id="439046at2759"/>
<feature type="domain" description="Fido" evidence="3">
    <location>
        <begin position="3"/>
        <end position="147"/>
    </location>
</feature>
<dbReference type="AlphaFoldDB" id="A0A0C2X0B0"/>
<evidence type="ECO:0000259" key="3">
    <source>
        <dbReference type="PROSITE" id="PS51459"/>
    </source>
</evidence>
<dbReference type="STRING" id="946122.A0A0C2X0B0"/>
<dbReference type="InterPro" id="IPR040198">
    <property type="entry name" value="Fido_containing"/>
</dbReference>
<organism evidence="4 5">
    <name type="scientific">Amanita muscaria (strain Koide BX008)</name>
    <dbReference type="NCBI Taxonomy" id="946122"/>
    <lineage>
        <taxon>Eukaryota</taxon>
        <taxon>Fungi</taxon>
        <taxon>Dikarya</taxon>
        <taxon>Basidiomycota</taxon>
        <taxon>Agaricomycotina</taxon>
        <taxon>Agaricomycetes</taxon>
        <taxon>Agaricomycetidae</taxon>
        <taxon>Agaricales</taxon>
        <taxon>Pluteineae</taxon>
        <taxon>Amanitaceae</taxon>
        <taxon>Amanita</taxon>
    </lineage>
</organism>
<dbReference type="InParanoid" id="A0A0C2X0B0"/>
<dbReference type="HOGENOM" id="CLU_1703763_0_0_1"/>
<keyword evidence="2" id="KW-0547">Nucleotide-binding</keyword>
<name>A0A0C2X0B0_AMAMK</name>
<reference evidence="4 5" key="1">
    <citation type="submission" date="2014-04" db="EMBL/GenBank/DDBJ databases">
        <title>Evolutionary Origins and Diversification of the Mycorrhizal Mutualists.</title>
        <authorList>
            <consortium name="DOE Joint Genome Institute"/>
            <consortium name="Mycorrhizal Genomics Consortium"/>
            <person name="Kohler A."/>
            <person name="Kuo A."/>
            <person name="Nagy L.G."/>
            <person name="Floudas D."/>
            <person name="Copeland A."/>
            <person name="Barry K.W."/>
            <person name="Cichocki N."/>
            <person name="Veneault-Fourrey C."/>
            <person name="LaButti K."/>
            <person name="Lindquist E.A."/>
            <person name="Lipzen A."/>
            <person name="Lundell T."/>
            <person name="Morin E."/>
            <person name="Murat C."/>
            <person name="Riley R."/>
            <person name="Ohm R."/>
            <person name="Sun H."/>
            <person name="Tunlid A."/>
            <person name="Henrissat B."/>
            <person name="Grigoriev I.V."/>
            <person name="Hibbett D.S."/>
            <person name="Martin F."/>
        </authorList>
    </citation>
    <scope>NUCLEOTIDE SEQUENCE [LARGE SCALE GENOMIC DNA]</scope>
    <source>
        <strain evidence="4 5">Koide BX008</strain>
    </source>
</reference>
<dbReference type="Proteomes" id="UP000054549">
    <property type="component" value="Unassembled WGS sequence"/>
</dbReference>
<proteinExistence type="predicted"/>
<dbReference type="PROSITE" id="PS51459">
    <property type="entry name" value="FIDO"/>
    <property type="match status" value="1"/>
</dbReference>
<dbReference type="Gene3D" id="1.10.3290.10">
    <property type="entry name" value="Fido-like domain"/>
    <property type="match status" value="1"/>
</dbReference>